<feature type="region of interest" description="Disordered" evidence="1">
    <location>
        <begin position="469"/>
        <end position="494"/>
    </location>
</feature>
<gene>
    <name evidence="3" type="ORF">CLV75_2135</name>
</gene>
<feature type="domain" description="Hydantoinase B/oxoprolinase" evidence="2">
    <location>
        <begin position="6"/>
        <end position="519"/>
    </location>
</feature>
<dbReference type="InterPro" id="IPR003692">
    <property type="entry name" value="Hydantoinase_B"/>
</dbReference>
<dbReference type="Pfam" id="PF02538">
    <property type="entry name" value="Hydantoinase_B"/>
    <property type="match status" value="1"/>
</dbReference>
<comment type="caution">
    <text evidence="3">The sequence shown here is derived from an EMBL/GenBank/DDBJ whole genome shotgun (WGS) entry which is preliminary data.</text>
</comment>
<dbReference type="OrthoDB" id="9761586at2"/>
<dbReference type="GO" id="GO:0005829">
    <property type="term" value="C:cytosol"/>
    <property type="evidence" value="ECO:0007669"/>
    <property type="project" value="TreeGrafter"/>
</dbReference>
<evidence type="ECO:0000313" key="4">
    <source>
        <dbReference type="Proteomes" id="UP000271700"/>
    </source>
</evidence>
<dbReference type="GO" id="GO:0006749">
    <property type="term" value="P:glutathione metabolic process"/>
    <property type="evidence" value="ECO:0007669"/>
    <property type="project" value="TreeGrafter"/>
</dbReference>
<dbReference type="PANTHER" id="PTHR11365">
    <property type="entry name" value="5-OXOPROLINASE RELATED"/>
    <property type="match status" value="1"/>
</dbReference>
<evidence type="ECO:0000256" key="1">
    <source>
        <dbReference type="SAM" id="MobiDB-lite"/>
    </source>
</evidence>
<dbReference type="InterPro" id="IPR045079">
    <property type="entry name" value="Oxoprolinase-like"/>
</dbReference>
<dbReference type="STRING" id="981384.GCA_000192475_01038"/>
<dbReference type="PANTHER" id="PTHR11365:SF23">
    <property type="entry name" value="HYPOTHETICAL 5-OXOPROLINASE (EUROFUNG)-RELATED"/>
    <property type="match status" value="1"/>
</dbReference>
<sequence>MSTSNTRLQVMWNRLLAVVEEQGQALIRAAFSPIVRECGDISAGIFDLQGRMLAQAVTGTPGHINTMAEAVKTLRGRFQLQDMRPGDIYLTNDPWIASGHLNDFLLMMPVFFRDQVVGFTSCTSHLVDLGGLGMGPEGADIFDEGLLIPPCKLVDTGNLNTLLMEIVKANSREPVANEGDIYALIACCETGAARLAGMMDEFGIDHLDELADYIIDTSYRGTVEAIAELPEGTWRNVLKVDGYEQEIDLHATLTIGEDYVNLDFSGTSGLSKKGINVPLNYATAYSVFAFRCIIGPDIPNNAGSLEPFHVTGPKNCILNAQAPAPVAMRHTLGQMTPDLVYGCLSQALPDSVPAEGASCMYDLPLRHTPEAVSRGDEQFALELVFSGGTGARPDLDGLSATAFPSGVWGSQVETTEAVAPVLITRRELIPDSGGPGRTRGGLGQHIEVRSSQDEEFMVFLSVERVLNPARGRQGGGPGAPGRIRIGHDGPDLPGKGEVRVKAGETLLFETPGGGGFGDPHERSWNDVRCDLDEGLISQEAARDIYGYKP</sequence>
<proteinExistence type="predicted"/>
<dbReference type="Proteomes" id="UP000271700">
    <property type="component" value="Unassembled WGS sequence"/>
</dbReference>
<evidence type="ECO:0000259" key="2">
    <source>
        <dbReference type="Pfam" id="PF02538"/>
    </source>
</evidence>
<reference evidence="3 4" key="1">
    <citation type="submission" date="2018-10" db="EMBL/GenBank/DDBJ databases">
        <title>Genomic Encyclopedia of Archaeal and Bacterial Type Strains, Phase II (KMG-II): from individual species to whole genera.</title>
        <authorList>
            <person name="Goeker M."/>
        </authorList>
    </citation>
    <scope>NUCLEOTIDE SEQUENCE [LARGE SCALE GENOMIC DNA]</scope>
    <source>
        <strain evidence="3 4">DSM 29317</strain>
    </source>
</reference>
<protein>
    <submittedName>
        <fullName evidence="3">N-methylhydantoinase B</fullName>
    </submittedName>
</protein>
<dbReference type="RefSeq" id="WP_010442669.1">
    <property type="nucleotide sequence ID" value="NZ_AEYW01000018.1"/>
</dbReference>
<dbReference type="GO" id="GO:0017168">
    <property type="term" value="F:5-oxoprolinase (ATP-hydrolyzing) activity"/>
    <property type="evidence" value="ECO:0007669"/>
    <property type="project" value="TreeGrafter"/>
</dbReference>
<dbReference type="AlphaFoldDB" id="A0A497ZME7"/>
<name>A0A497ZME7_9RHOB</name>
<keyword evidence="4" id="KW-1185">Reference proteome</keyword>
<dbReference type="EMBL" id="RCCT01000002">
    <property type="protein sequence ID" value="RLK08458.1"/>
    <property type="molecule type" value="Genomic_DNA"/>
</dbReference>
<feature type="compositionally biased region" description="Basic and acidic residues" evidence="1">
    <location>
        <begin position="485"/>
        <end position="494"/>
    </location>
</feature>
<organism evidence="3 4">
    <name type="scientific">Ruegeria conchae</name>
    <dbReference type="NCBI Taxonomy" id="981384"/>
    <lineage>
        <taxon>Bacteria</taxon>
        <taxon>Pseudomonadati</taxon>
        <taxon>Pseudomonadota</taxon>
        <taxon>Alphaproteobacteria</taxon>
        <taxon>Rhodobacterales</taxon>
        <taxon>Roseobacteraceae</taxon>
        <taxon>Ruegeria</taxon>
    </lineage>
</organism>
<accession>A0A497ZME7</accession>
<evidence type="ECO:0000313" key="3">
    <source>
        <dbReference type="EMBL" id="RLK08458.1"/>
    </source>
</evidence>